<dbReference type="Pfam" id="PF08212">
    <property type="entry name" value="Lipocalin_2"/>
    <property type="match status" value="1"/>
</dbReference>
<keyword evidence="6" id="KW-1185">Reference proteome</keyword>
<feature type="lipid moiety-binding region" description="N-palmitoyl cysteine" evidence="3">
    <location>
        <position position="29"/>
    </location>
</feature>
<dbReference type="PANTHER" id="PTHR10612">
    <property type="entry name" value="APOLIPOPROTEIN D"/>
    <property type="match status" value="1"/>
</dbReference>
<dbReference type="GO" id="GO:0009279">
    <property type="term" value="C:cell outer membrane"/>
    <property type="evidence" value="ECO:0007669"/>
    <property type="project" value="UniProtKB-SubCell"/>
</dbReference>
<protein>
    <recommendedName>
        <fullName evidence="2">Outer membrane lipoprotein Blc</fullName>
    </recommendedName>
</protein>
<name>A0A1G7GFC9_9PROT</name>
<comment type="similarity">
    <text evidence="1 2">Belongs to the calycin superfamily. Lipocalin family.</text>
</comment>
<feature type="lipid moiety-binding region" description="S-diacylglycerol cysteine" evidence="3">
    <location>
        <position position="29"/>
    </location>
</feature>
<dbReference type="OrthoDB" id="594739at2"/>
<keyword evidence="2" id="KW-0446">Lipid-binding</keyword>
<dbReference type="InterPro" id="IPR047202">
    <property type="entry name" value="Lipocalin_Blc-like_dom"/>
</dbReference>
<keyword evidence="2" id="KW-0998">Cell outer membrane</keyword>
<evidence type="ECO:0000313" key="5">
    <source>
        <dbReference type="EMBL" id="SDE86834.1"/>
    </source>
</evidence>
<dbReference type="PRINTS" id="PR01171">
    <property type="entry name" value="BCTLIPOCALIN"/>
</dbReference>
<keyword evidence="2" id="KW-0472">Membrane</keyword>
<comment type="subunit">
    <text evidence="2">Homodimer.</text>
</comment>
<dbReference type="PROSITE" id="PS00213">
    <property type="entry name" value="LIPOCALIN"/>
    <property type="match status" value="1"/>
</dbReference>
<evidence type="ECO:0000259" key="4">
    <source>
        <dbReference type="Pfam" id="PF08212"/>
    </source>
</evidence>
<dbReference type="SUPFAM" id="SSF50814">
    <property type="entry name" value="Lipocalins"/>
    <property type="match status" value="1"/>
</dbReference>
<dbReference type="EMBL" id="FNAP01000014">
    <property type="protein sequence ID" value="SDE86834.1"/>
    <property type="molecule type" value="Genomic_DNA"/>
</dbReference>
<dbReference type="STRING" id="69960.SAMN05421720_11474"/>
<evidence type="ECO:0000256" key="1">
    <source>
        <dbReference type="ARBA" id="ARBA00006889"/>
    </source>
</evidence>
<dbReference type="Gene3D" id="2.40.128.20">
    <property type="match status" value="1"/>
</dbReference>
<dbReference type="GO" id="GO:0008289">
    <property type="term" value="F:lipid binding"/>
    <property type="evidence" value="ECO:0007669"/>
    <property type="project" value="UniProtKB-UniRule"/>
</dbReference>
<keyword evidence="3" id="KW-0564">Palmitate</keyword>
<keyword evidence="2 3" id="KW-0449">Lipoprotein</keyword>
<comment type="function">
    <text evidence="2">Involved in the storage or transport of lipids necessary for membrane maintenance under stressful conditions. Displays a binding preference for lysophospholipids.</text>
</comment>
<dbReference type="PROSITE" id="PS51257">
    <property type="entry name" value="PROKAR_LIPOPROTEIN"/>
    <property type="match status" value="1"/>
</dbReference>
<sequence>MNIDKGRARWLPRLNPLALLGGLLALAGCTGLPSGLTAVRDFDVTRFYGTWYSIMRLDHSFERGMTNVRATYQPRDDGTVAVLNRGWNPRTCRWSTISGTARFREGPDVASFGVTLGAPIEGGLHIIALDTEDYQWALASGPTRGYLWILSRTPTMPDEQRHALMRRARDFGFPVENLVRVDQSDPPVCERG</sequence>
<comment type="subcellular location">
    <subcellularLocation>
        <location evidence="2">Cell outer membrane</location>
    </subcellularLocation>
</comment>
<dbReference type="PIRSF" id="PIRSF036893">
    <property type="entry name" value="Lipocalin_ApoD"/>
    <property type="match status" value="1"/>
</dbReference>
<evidence type="ECO:0000256" key="2">
    <source>
        <dbReference type="PIRNR" id="PIRNR036893"/>
    </source>
</evidence>
<proteinExistence type="inferred from homology"/>
<feature type="domain" description="Lipocalin/cytosolic fatty-acid binding" evidence="4">
    <location>
        <begin position="42"/>
        <end position="183"/>
    </location>
</feature>
<organism evidence="5 6">
    <name type="scientific">Rhodospira trueperi</name>
    <dbReference type="NCBI Taxonomy" id="69960"/>
    <lineage>
        <taxon>Bacteria</taxon>
        <taxon>Pseudomonadati</taxon>
        <taxon>Pseudomonadota</taxon>
        <taxon>Alphaproteobacteria</taxon>
        <taxon>Rhodospirillales</taxon>
        <taxon>Rhodospirillaceae</taxon>
        <taxon>Rhodospira</taxon>
    </lineage>
</organism>
<gene>
    <name evidence="5" type="ORF">SAMN05421720_11474</name>
</gene>
<accession>A0A1G7GFC9</accession>
<evidence type="ECO:0000313" key="6">
    <source>
        <dbReference type="Proteomes" id="UP000199412"/>
    </source>
</evidence>
<dbReference type="AlphaFoldDB" id="A0A1G7GFC9"/>
<dbReference type="InterPro" id="IPR002446">
    <property type="entry name" value="Lipocalin_bac"/>
</dbReference>
<dbReference type="GO" id="GO:0006950">
    <property type="term" value="P:response to stress"/>
    <property type="evidence" value="ECO:0007669"/>
    <property type="project" value="UniProtKB-ARBA"/>
</dbReference>
<dbReference type="InterPro" id="IPR022272">
    <property type="entry name" value="Lipocalin_CS"/>
</dbReference>
<dbReference type="InterPro" id="IPR022271">
    <property type="entry name" value="Lipocalin_ApoD"/>
</dbReference>
<dbReference type="InterPro" id="IPR012674">
    <property type="entry name" value="Calycin"/>
</dbReference>
<dbReference type="Proteomes" id="UP000199412">
    <property type="component" value="Unassembled WGS sequence"/>
</dbReference>
<dbReference type="PANTHER" id="PTHR10612:SF34">
    <property type="entry name" value="APOLIPOPROTEIN D"/>
    <property type="match status" value="1"/>
</dbReference>
<dbReference type="CDD" id="cd19438">
    <property type="entry name" value="lipocalin_Blc-like"/>
    <property type="match status" value="1"/>
</dbReference>
<reference evidence="5 6" key="1">
    <citation type="submission" date="2016-10" db="EMBL/GenBank/DDBJ databases">
        <authorList>
            <person name="de Groot N.N."/>
        </authorList>
    </citation>
    <scope>NUCLEOTIDE SEQUENCE [LARGE SCALE GENOMIC DNA]</scope>
    <source>
        <strain evidence="5 6">ATCC 700224</strain>
    </source>
</reference>
<evidence type="ECO:0000256" key="3">
    <source>
        <dbReference type="PIRSR" id="PIRSR036893-52"/>
    </source>
</evidence>
<dbReference type="RefSeq" id="WP_092787670.1">
    <property type="nucleotide sequence ID" value="NZ_FNAP01000014.1"/>
</dbReference>
<dbReference type="InterPro" id="IPR000566">
    <property type="entry name" value="Lipocln_cytosolic_FA-bd_dom"/>
</dbReference>